<dbReference type="NCBIfam" id="TIGR01896">
    <property type="entry name" value="cas_AF1879"/>
    <property type="match status" value="1"/>
</dbReference>
<dbReference type="Pfam" id="PF06023">
    <property type="entry name" value="Csa1"/>
    <property type="match status" value="1"/>
</dbReference>
<sequence>MEWYEVYFLTEEEKKHLLKGLLPRSRELGIAEELRGWNWPAPPLQPVYDTVLALYEVANSYCPTNRDLYLRRVRRVFPAPSAAMVQGRVLHAALVHVLVSAKRLIYSVGVAQYQTICRELQELGPVNVESELQALAPEDAADLKRKVAIVTEFEKARIISRIQEILFKQPYIGEDSLAVLAIPVIVEQKLDGSFLGLSPNLSTDAFTVCEPMIVDLKFGERRDFHRLTTTGYALVMESLYEFPVNIGCLVYGSFRGDRLIINKDLHIIDDELRQWFIESRDEKARMVYEEIDPGFPAECYQGCHCYAACHG</sequence>
<evidence type="ECO:0000313" key="2">
    <source>
        <dbReference type="Proteomes" id="UP000008544"/>
    </source>
</evidence>
<proteinExistence type="predicted"/>
<dbReference type="OrthoDB" id="1719946at2"/>
<dbReference type="Proteomes" id="UP000008544">
    <property type="component" value="Chromosome"/>
</dbReference>
<reference evidence="2" key="1">
    <citation type="submission" date="2007-10" db="EMBL/GenBank/DDBJ databases">
        <title>Complete sequence of chromosome of Desulforudis audaxviator MP104C.</title>
        <authorList>
            <person name="Copeland A."/>
            <person name="Lucas S."/>
            <person name="Lapidus A."/>
            <person name="Barry K."/>
            <person name="Glavina del Rio T."/>
            <person name="Dalin E."/>
            <person name="Tice H."/>
            <person name="Bruce D."/>
            <person name="Pitluck S."/>
            <person name="Lowry S.R."/>
            <person name="Larimer F."/>
            <person name="Land M.L."/>
            <person name="Hauser L."/>
            <person name="Kyrpides N."/>
            <person name="Ivanova N.N."/>
            <person name="Richardson P."/>
        </authorList>
    </citation>
    <scope>NUCLEOTIDE SEQUENCE [LARGE SCALE GENOMIC DNA]</scope>
    <source>
        <strain evidence="2">MP104C</strain>
    </source>
</reference>
<dbReference type="AlphaFoldDB" id="B1I4M0"/>
<dbReference type="InterPro" id="IPR009260">
    <property type="entry name" value="CRISPR-ass_Csa1"/>
</dbReference>
<evidence type="ECO:0000313" key="1">
    <source>
        <dbReference type="EMBL" id="ACA59797.1"/>
    </source>
</evidence>
<dbReference type="EMBL" id="CP000860">
    <property type="protein sequence ID" value="ACA59797.1"/>
    <property type="molecule type" value="Genomic_DNA"/>
</dbReference>
<protein>
    <submittedName>
        <fullName evidence="1">CRISPR-associated protein, Csa1 family</fullName>
    </submittedName>
</protein>
<dbReference type="eggNOG" id="COG4343">
    <property type="taxonomic scope" value="Bacteria"/>
</dbReference>
<keyword evidence="2" id="KW-1185">Reference proteome</keyword>
<gene>
    <name evidence="1" type="ordered locus">Daud_1286</name>
</gene>
<dbReference type="KEGG" id="dau:Daud_1286"/>
<accession>B1I4M0</accession>
<organism evidence="1 2">
    <name type="scientific">Desulforudis audaxviator (strain MP104C)</name>
    <dbReference type="NCBI Taxonomy" id="477974"/>
    <lineage>
        <taxon>Bacteria</taxon>
        <taxon>Bacillati</taxon>
        <taxon>Bacillota</taxon>
        <taxon>Clostridia</taxon>
        <taxon>Thermoanaerobacterales</taxon>
        <taxon>Candidatus Desulforudaceae</taxon>
        <taxon>Candidatus Desulforudis</taxon>
    </lineage>
</organism>
<dbReference type="STRING" id="477974.Daud_1286"/>
<name>B1I4M0_DESAP</name>
<reference evidence="1 2" key="2">
    <citation type="journal article" date="2008" name="Science">
        <title>Environmental genomics reveals a single-species ecosystem deep within Earth.</title>
        <authorList>
            <person name="Chivian D."/>
            <person name="Brodie E.L."/>
            <person name="Alm E.J."/>
            <person name="Culley D.E."/>
            <person name="Dehal P.S."/>
            <person name="Desantis T.Z."/>
            <person name="Gihring T.M."/>
            <person name="Lapidus A."/>
            <person name="Lin L.H."/>
            <person name="Lowry S.R."/>
            <person name="Moser D.P."/>
            <person name="Richardson P.M."/>
            <person name="Southam G."/>
            <person name="Wanger G."/>
            <person name="Pratt L.M."/>
            <person name="Andersen G.L."/>
            <person name="Hazen T.C."/>
            <person name="Brockman F.J."/>
            <person name="Arkin A.P."/>
            <person name="Onstott T.C."/>
        </authorList>
    </citation>
    <scope>NUCLEOTIDE SEQUENCE [LARGE SCALE GENOMIC DNA]</scope>
    <source>
        <strain evidence="1 2">MP104C</strain>
    </source>
</reference>
<dbReference type="HOGENOM" id="CLU_905009_0_0_9"/>